<name>A0A285IWQ2_9GAMM</name>
<evidence type="ECO:0000313" key="2">
    <source>
        <dbReference type="Proteomes" id="UP000219353"/>
    </source>
</evidence>
<proteinExistence type="predicted"/>
<keyword evidence="2" id="KW-1185">Reference proteome</keyword>
<dbReference type="OrthoDB" id="8903822at2"/>
<protein>
    <recommendedName>
        <fullName evidence="3">STAS/SEC14 domain-containing protein</fullName>
    </recommendedName>
</protein>
<dbReference type="AlphaFoldDB" id="A0A285IWQ2"/>
<reference evidence="2" key="1">
    <citation type="submission" date="2017-09" db="EMBL/GenBank/DDBJ databases">
        <authorList>
            <person name="Varghese N."/>
            <person name="Submissions S."/>
        </authorList>
    </citation>
    <scope>NUCLEOTIDE SEQUENCE [LARGE SCALE GENOMIC DNA]</scope>
    <source>
        <strain evidence="2">CGMCC 1.12461</strain>
    </source>
</reference>
<dbReference type="Proteomes" id="UP000219353">
    <property type="component" value="Unassembled WGS sequence"/>
</dbReference>
<accession>A0A285IWQ2</accession>
<gene>
    <name evidence="1" type="ORF">SAMN06297280_2128</name>
</gene>
<dbReference type="RefSeq" id="WP_097111378.1">
    <property type="nucleotide sequence ID" value="NZ_OBEB01000004.1"/>
</dbReference>
<sequence>MSYRGHFTVSQDNQVIFTYAAGGWDVMTARDYCASFKKAAASVYHNPWAHILLLDDWILATPEVEPVILDLAHWSLAHNLVCTAKVYRENMLKQYQLDKMNPVSSVTYRQQEFTEQQTALDWLASEGFKVDCDQFELGRV</sequence>
<dbReference type="EMBL" id="OBEB01000004">
    <property type="protein sequence ID" value="SNY52465.1"/>
    <property type="molecule type" value="Genomic_DNA"/>
</dbReference>
<evidence type="ECO:0000313" key="1">
    <source>
        <dbReference type="EMBL" id="SNY52465.1"/>
    </source>
</evidence>
<organism evidence="1 2">
    <name type="scientific">Arsukibacterium tuosuense</name>
    <dbReference type="NCBI Taxonomy" id="1323745"/>
    <lineage>
        <taxon>Bacteria</taxon>
        <taxon>Pseudomonadati</taxon>
        <taxon>Pseudomonadota</taxon>
        <taxon>Gammaproteobacteria</taxon>
        <taxon>Chromatiales</taxon>
        <taxon>Chromatiaceae</taxon>
        <taxon>Arsukibacterium</taxon>
    </lineage>
</organism>
<evidence type="ECO:0008006" key="3">
    <source>
        <dbReference type="Google" id="ProtNLM"/>
    </source>
</evidence>